<keyword evidence="1" id="KW-0812">Transmembrane</keyword>
<keyword evidence="1" id="KW-1133">Transmembrane helix</keyword>
<organism evidence="2">
    <name type="scientific">Rhizophora mucronata</name>
    <name type="common">Asiatic mangrove</name>
    <dbReference type="NCBI Taxonomy" id="61149"/>
    <lineage>
        <taxon>Eukaryota</taxon>
        <taxon>Viridiplantae</taxon>
        <taxon>Streptophyta</taxon>
        <taxon>Embryophyta</taxon>
        <taxon>Tracheophyta</taxon>
        <taxon>Spermatophyta</taxon>
        <taxon>Magnoliopsida</taxon>
        <taxon>eudicotyledons</taxon>
        <taxon>Gunneridae</taxon>
        <taxon>Pentapetalae</taxon>
        <taxon>rosids</taxon>
        <taxon>fabids</taxon>
        <taxon>Malpighiales</taxon>
        <taxon>Rhizophoraceae</taxon>
        <taxon>Rhizophora</taxon>
    </lineage>
</organism>
<sequence length="65" mass="7152">MAGELAAVGSSIASAIKAYAMPLFLLSLSMFYQLVVIPRSFPPSHYDGLFTLIICGRIMCYMFIL</sequence>
<name>A0A2P2LZ45_RHIMU</name>
<reference evidence="2" key="1">
    <citation type="submission" date="2018-02" db="EMBL/GenBank/DDBJ databases">
        <title>Rhizophora mucronata_Transcriptome.</title>
        <authorList>
            <person name="Meera S.P."/>
            <person name="Sreeshan A."/>
            <person name="Augustine A."/>
        </authorList>
    </citation>
    <scope>NUCLEOTIDE SEQUENCE</scope>
    <source>
        <tissue evidence="2">Leaf</tissue>
    </source>
</reference>
<dbReference type="AlphaFoldDB" id="A0A2P2LZ45"/>
<evidence type="ECO:0000313" key="2">
    <source>
        <dbReference type="EMBL" id="MBX23228.1"/>
    </source>
</evidence>
<accession>A0A2P2LZ45</accession>
<keyword evidence="1" id="KW-0472">Membrane</keyword>
<dbReference type="EMBL" id="GGEC01042744">
    <property type="protein sequence ID" value="MBX23228.1"/>
    <property type="molecule type" value="Transcribed_RNA"/>
</dbReference>
<protein>
    <submittedName>
        <fullName evidence="2">Uncharacterized protein</fullName>
    </submittedName>
</protein>
<proteinExistence type="predicted"/>
<evidence type="ECO:0000256" key="1">
    <source>
        <dbReference type="SAM" id="Phobius"/>
    </source>
</evidence>
<feature type="transmembrane region" description="Helical" evidence="1">
    <location>
        <begin position="44"/>
        <end position="64"/>
    </location>
</feature>